<dbReference type="CDD" id="cd02440">
    <property type="entry name" value="AdoMet_MTases"/>
    <property type="match status" value="1"/>
</dbReference>
<sequence>MSKLFTNVYDPIMKPLETGGFGAIRENLLREATGRVLEIGAGTGVNFPYYDAAVEAVDAIEPDDDMRNQSHERVREATVPIRLHAVRAENLPFPDQSFDTVVATLVFCTIPHPTLALREIERVSKPGARVLFFEHVRLDQPALGKIQDALTPLWKKAADGCHLNRDTLGMIQQSKLDVTNVDSHYKGVFLTIHGNYPE</sequence>
<proteinExistence type="predicted"/>
<dbReference type="Pfam" id="PF08241">
    <property type="entry name" value="Methyltransf_11"/>
    <property type="match status" value="1"/>
</dbReference>
<dbReference type="OrthoDB" id="9772751at2"/>
<dbReference type="InterPro" id="IPR013216">
    <property type="entry name" value="Methyltransf_11"/>
</dbReference>
<dbReference type="Gene3D" id="3.40.50.150">
    <property type="entry name" value="Vaccinia Virus protein VP39"/>
    <property type="match status" value="1"/>
</dbReference>
<dbReference type="InterPro" id="IPR052356">
    <property type="entry name" value="Thiol_S-MT"/>
</dbReference>
<dbReference type="SUPFAM" id="SSF53335">
    <property type="entry name" value="S-adenosyl-L-methionine-dependent methyltransferases"/>
    <property type="match status" value="1"/>
</dbReference>
<gene>
    <name evidence="2" type="ORF">B0X71_05685</name>
</gene>
<dbReference type="GO" id="GO:0032259">
    <property type="term" value="P:methylation"/>
    <property type="evidence" value="ECO:0007669"/>
    <property type="project" value="UniProtKB-KW"/>
</dbReference>
<accession>A0A1Q2KWP9</accession>
<keyword evidence="2" id="KW-0808">Transferase</keyword>
<protein>
    <submittedName>
        <fullName evidence="2">SAM-dependent methyltransferase</fullName>
    </submittedName>
</protein>
<dbReference type="Proteomes" id="UP000188184">
    <property type="component" value="Chromosome"/>
</dbReference>
<dbReference type="InterPro" id="IPR029063">
    <property type="entry name" value="SAM-dependent_MTases_sf"/>
</dbReference>
<organism evidence="2 3">
    <name type="scientific">Planococcus lenghuensis</name>
    <dbReference type="NCBI Taxonomy" id="2213202"/>
    <lineage>
        <taxon>Bacteria</taxon>
        <taxon>Bacillati</taxon>
        <taxon>Bacillota</taxon>
        <taxon>Bacilli</taxon>
        <taxon>Bacillales</taxon>
        <taxon>Caryophanaceae</taxon>
        <taxon>Planococcus</taxon>
    </lineage>
</organism>
<evidence type="ECO:0000313" key="3">
    <source>
        <dbReference type="Proteomes" id="UP000188184"/>
    </source>
</evidence>
<reference evidence="2 3" key="1">
    <citation type="submission" date="2017-02" db="EMBL/GenBank/DDBJ databases">
        <title>The complete genomic sequence of a novel cold adapted crude oil-degrading bacterium Planococcus qaidamina Y42.</title>
        <authorList>
            <person name="Yang R."/>
        </authorList>
    </citation>
    <scope>NUCLEOTIDE SEQUENCE [LARGE SCALE GENOMIC DNA]</scope>
    <source>
        <strain evidence="2 3">Y42</strain>
    </source>
</reference>
<dbReference type="AlphaFoldDB" id="A0A1Q2KWP9"/>
<dbReference type="PANTHER" id="PTHR45036:SF1">
    <property type="entry name" value="METHYLTRANSFERASE LIKE 7A"/>
    <property type="match status" value="1"/>
</dbReference>
<dbReference type="KEGG" id="pmar:B0X71_05685"/>
<keyword evidence="2" id="KW-0489">Methyltransferase</keyword>
<dbReference type="EMBL" id="CP019640">
    <property type="protein sequence ID" value="AQQ52638.1"/>
    <property type="molecule type" value="Genomic_DNA"/>
</dbReference>
<name>A0A1Q2KWP9_9BACL</name>
<feature type="domain" description="Methyltransferase type 11" evidence="1">
    <location>
        <begin position="37"/>
        <end position="132"/>
    </location>
</feature>
<evidence type="ECO:0000259" key="1">
    <source>
        <dbReference type="Pfam" id="PF08241"/>
    </source>
</evidence>
<dbReference type="GO" id="GO:0008757">
    <property type="term" value="F:S-adenosylmethionine-dependent methyltransferase activity"/>
    <property type="evidence" value="ECO:0007669"/>
    <property type="project" value="InterPro"/>
</dbReference>
<dbReference type="RefSeq" id="WP_077588519.1">
    <property type="nucleotide sequence ID" value="NZ_CP019640.1"/>
</dbReference>
<dbReference type="PANTHER" id="PTHR45036">
    <property type="entry name" value="METHYLTRANSFERASE LIKE 7B"/>
    <property type="match status" value="1"/>
</dbReference>
<evidence type="ECO:0000313" key="2">
    <source>
        <dbReference type="EMBL" id="AQQ52638.1"/>
    </source>
</evidence>
<keyword evidence="3" id="KW-1185">Reference proteome</keyword>